<gene>
    <name evidence="1" type="ORF">ACFP90_02640</name>
</gene>
<proteinExistence type="predicted"/>
<organism evidence="1 2">
    <name type="scientific">Deinococcus multiflagellatus</name>
    <dbReference type="NCBI Taxonomy" id="1656887"/>
    <lineage>
        <taxon>Bacteria</taxon>
        <taxon>Thermotogati</taxon>
        <taxon>Deinococcota</taxon>
        <taxon>Deinococci</taxon>
        <taxon>Deinococcales</taxon>
        <taxon>Deinococcaceae</taxon>
        <taxon>Deinococcus</taxon>
    </lineage>
</organism>
<dbReference type="Proteomes" id="UP001596317">
    <property type="component" value="Unassembled WGS sequence"/>
</dbReference>
<evidence type="ECO:0000313" key="2">
    <source>
        <dbReference type="Proteomes" id="UP001596317"/>
    </source>
</evidence>
<sequence length="95" mass="10796">MQKDLRPISQDFATNRNYPEFLEYAEGFSVYVRTRNNSATFDAINDDSPVETNYMLTTVRVMCNLPGVHLTAQVEGGKLSEVLPKVERLLAQLEK</sequence>
<protein>
    <submittedName>
        <fullName evidence="1">Uncharacterized protein</fullName>
    </submittedName>
</protein>
<dbReference type="RefSeq" id="WP_224604361.1">
    <property type="nucleotide sequence ID" value="NZ_JAIQXV010000001.1"/>
</dbReference>
<name>A0ABW1ZH00_9DEIO</name>
<accession>A0ABW1ZH00</accession>
<comment type="caution">
    <text evidence="1">The sequence shown here is derived from an EMBL/GenBank/DDBJ whole genome shotgun (WGS) entry which is preliminary data.</text>
</comment>
<keyword evidence="2" id="KW-1185">Reference proteome</keyword>
<reference evidence="2" key="1">
    <citation type="journal article" date="2019" name="Int. J. Syst. Evol. Microbiol.">
        <title>The Global Catalogue of Microorganisms (GCM) 10K type strain sequencing project: providing services to taxonomists for standard genome sequencing and annotation.</title>
        <authorList>
            <consortium name="The Broad Institute Genomics Platform"/>
            <consortium name="The Broad Institute Genome Sequencing Center for Infectious Disease"/>
            <person name="Wu L."/>
            <person name="Ma J."/>
        </authorList>
    </citation>
    <scope>NUCLEOTIDE SEQUENCE [LARGE SCALE GENOMIC DNA]</scope>
    <source>
        <strain evidence="2">CCUG 63830</strain>
    </source>
</reference>
<dbReference type="EMBL" id="JBHSWB010000001">
    <property type="protein sequence ID" value="MFC6659391.1"/>
    <property type="molecule type" value="Genomic_DNA"/>
</dbReference>
<evidence type="ECO:0000313" key="1">
    <source>
        <dbReference type="EMBL" id="MFC6659391.1"/>
    </source>
</evidence>